<protein>
    <submittedName>
        <fullName evidence="4">Tripartite tricarboxylate transporter TctB family protein</fullName>
    </submittedName>
</protein>
<evidence type="ECO:0000313" key="5">
    <source>
        <dbReference type="Proteomes" id="UP000244962"/>
    </source>
</evidence>
<feature type="transmembrane region" description="Helical" evidence="2">
    <location>
        <begin position="152"/>
        <end position="178"/>
    </location>
</feature>
<keyword evidence="2" id="KW-1133">Transmembrane helix</keyword>
<name>A0A2U1TD02_9MICO</name>
<feature type="transmembrane region" description="Helical" evidence="2">
    <location>
        <begin position="67"/>
        <end position="86"/>
    </location>
</feature>
<dbReference type="Pfam" id="PF07331">
    <property type="entry name" value="TctB"/>
    <property type="match status" value="1"/>
</dbReference>
<keyword evidence="2" id="KW-0472">Membrane</keyword>
<feature type="transmembrane region" description="Helical" evidence="2">
    <location>
        <begin position="116"/>
        <end position="140"/>
    </location>
</feature>
<comment type="caution">
    <text evidence="4">The sequence shown here is derived from an EMBL/GenBank/DDBJ whole genome shotgun (WGS) entry which is preliminary data.</text>
</comment>
<feature type="transmembrane region" description="Helical" evidence="2">
    <location>
        <begin position="35"/>
        <end position="55"/>
    </location>
</feature>
<evidence type="ECO:0000259" key="3">
    <source>
        <dbReference type="Pfam" id="PF07331"/>
    </source>
</evidence>
<reference evidence="5" key="1">
    <citation type="submission" date="2018-04" db="EMBL/GenBank/DDBJ databases">
        <authorList>
            <person name="Liu S."/>
            <person name="Wang Z."/>
            <person name="Li J."/>
        </authorList>
    </citation>
    <scope>NUCLEOTIDE SEQUENCE [LARGE SCALE GENOMIC DNA]</scope>
    <source>
        <strain evidence="5">622</strain>
    </source>
</reference>
<dbReference type="EMBL" id="QEFB01000011">
    <property type="protein sequence ID" value="PWC06690.1"/>
    <property type="molecule type" value="Genomic_DNA"/>
</dbReference>
<organism evidence="4 5">
    <name type="scientific">Mycetocola zhujimingii</name>
    <dbReference type="NCBI Taxonomy" id="2079792"/>
    <lineage>
        <taxon>Bacteria</taxon>
        <taxon>Bacillati</taxon>
        <taxon>Actinomycetota</taxon>
        <taxon>Actinomycetes</taxon>
        <taxon>Micrococcales</taxon>
        <taxon>Microbacteriaceae</taxon>
        <taxon>Mycetocola</taxon>
    </lineage>
</organism>
<evidence type="ECO:0000256" key="1">
    <source>
        <dbReference type="SAM" id="MobiDB-lite"/>
    </source>
</evidence>
<dbReference type="InterPro" id="IPR009936">
    <property type="entry name" value="DUF1468"/>
</dbReference>
<dbReference type="Proteomes" id="UP000244962">
    <property type="component" value="Unassembled WGS sequence"/>
</dbReference>
<accession>A0A2U1TD02</accession>
<evidence type="ECO:0000313" key="4">
    <source>
        <dbReference type="EMBL" id="PWC06690.1"/>
    </source>
</evidence>
<keyword evidence="2" id="KW-0812">Transmembrane</keyword>
<proteinExistence type="predicted"/>
<gene>
    <name evidence="4" type="ORF">DF223_10550</name>
</gene>
<feature type="domain" description="DUF1468" evidence="3">
    <location>
        <begin position="36"/>
        <end position="179"/>
    </location>
</feature>
<dbReference type="RefSeq" id="WP_108963130.1">
    <property type="nucleotide sequence ID" value="NZ_QEFB01000011.1"/>
</dbReference>
<sequence>MSSPSTGVPGNGQAHPATGNDPVAAPAARSKLGEYIFAALALALGIFVFAGAFAIRVPGAGTQVGPRVFPFLVGTILVVSAAMVVVDVFRGKLADLEEGEDIDSTAKTDWITLAKITAFVVAHIALIEVIGWPFAAAVLFGGVAWSLGAKRWWMALIIGLVLGLIIFVLFGGLLGLSLPSGPLLTWLNPLLATLRG</sequence>
<feature type="region of interest" description="Disordered" evidence="1">
    <location>
        <begin position="1"/>
        <end position="23"/>
    </location>
</feature>
<evidence type="ECO:0000256" key="2">
    <source>
        <dbReference type="SAM" id="Phobius"/>
    </source>
</evidence>
<dbReference type="AlphaFoldDB" id="A0A2U1TD02"/>
<keyword evidence="5" id="KW-1185">Reference proteome</keyword>